<organism evidence="2 3">
    <name type="scientific">Bacteroides ovatus</name>
    <dbReference type="NCBI Taxonomy" id="28116"/>
    <lineage>
        <taxon>Bacteria</taxon>
        <taxon>Pseudomonadati</taxon>
        <taxon>Bacteroidota</taxon>
        <taxon>Bacteroidia</taxon>
        <taxon>Bacteroidales</taxon>
        <taxon>Bacteroidaceae</taxon>
        <taxon>Bacteroides</taxon>
    </lineage>
</organism>
<evidence type="ECO:0000313" key="3">
    <source>
        <dbReference type="Proteomes" id="UP000478493"/>
    </source>
</evidence>
<dbReference type="AlphaFoldDB" id="A0A5M5HT90"/>
<name>A0A5M5HT90_BACOV</name>
<proteinExistence type="predicted"/>
<dbReference type="RefSeq" id="WP_130060865.1">
    <property type="nucleotide sequence ID" value="NZ_JAHYNK010000005.1"/>
</dbReference>
<evidence type="ECO:0000256" key="1">
    <source>
        <dbReference type="SAM" id="Coils"/>
    </source>
</evidence>
<sequence length="248" mass="29031">MDQLTKSSTSEEIKEYFNAILALKEKNELYPVNIDDVWPLVYSERGKATRALKANFIENEDYILFAQNGKNLNGRPKDDYKLSLSCFEYFIARKVRPVFEVYRQVFHKVAEQKPLSQLEILVQSAQALLEQSKRIENVEKRLDAMEQEREENGKLLLAVAVSSEKVPEISLRDKIRQLVNKYASATNTRQQDVWHKVYEQLYYLYHISISNYKKKFKGETKLEIAERNNILDKVCAIISNMVRERNVA</sequence>
<accession>A0A5M5HT90</accession>
<feature type="coiled-coil region" evidence="1">
    <location>
        <begin position="115"/>
        <end position="155"/>
    </location>
</feature>
<comment type="caution">
    <text evidence="2">The sequence shown here is derived from an EMBL/GenBank/DDBJ whole genome shotgun (WGS) entry which is preliminary data.</text>
</comment>
<gene>
    <name evidence="2" type="ORF">F3B85_09490</name>
</gene>
<dbReference type="EMBL" id="VWGP01000005">
    <property type="protein sequence ID" value="KAA4538460.1"/>
    <property type="molecule type" value="Genomic_DNA"/>
</dbReference>
<evidence type="ECO:0000313" key="2">
    <source>
        <dbReference type="EMBL" id="KAA4538460.1"/>
    </source>
</evidence>
<dbReference type="Proteomes" id="UP000478493">
    <property type="component" value="Unassembled WGS sequence"/>
</dbReference>
<protein>
    <submittedName>
        <fullName evidence="2">Uncharacterized protein</fullName>
    </submittedName>
</protein>
<keyword evidence="1" id="KW-0175">Coiled coil</keyword>
<reference evidence="2 3" key="1">
    <citation type="journal article" date="2019" name="Nat. Med.">
        <title>A library of human gut bacterial isolates paired with longitudinal multiomics data enables mechanistic microbiome research.</title>
        <authorList>
            <person name="Poyet M."/>
            <person name="Groussin M."/>
            <person name="Gibbons S.M."/>
            <person name="Avila-Pacheco J."/>
            <person name="Jiang X."/>
            <person name="Kearney S.M."/>
            <person name="Perrotta A.R."/>
            <person name="Berdy B."/>
            <person name="Zhao S."/>
            <person name="Lieberman T.D."/>
            <person name="Swanson P.K."/>
            <person name="Smith M."/>
            <person name="Roesemann S."/>
            <person name="Alexander J.E."/>
            <person name="Rich S.A."/>
            <person name="Livny J."/>
            <person name="Vlamakis H."/>
            <person name="Clish C."/>
            <person name="Bullock K."/>
            <person name="Deik A."/>
            <person name="Scott J."/>
            <person name="Pierce K.A."/>
            <person name="Xavier R.J."/>
            <person name="Alm E.J."/>
        </authorList>
    </citation>
    <scope>NUCLEOTIDE SEQUENCE [LARGE SCALE GENOMIC DNA]</scope>
    <source>
        <strain evidence="2 3">BIOML-A41</strain>
    </source>
</reference>